<dbReference type="OrthoDB" id="2107880at2759"/>
<evidence type="ECO:0000313" key="2">
    <source>
        <dbReference type="Proteomes" id="UP000094565"/>
    </source>
</evidence>
<evidence type="ECO:0000313" key="1">
    <source>
        <dbReference type="EMBL" id="ANZ76776.1"/>
    </source>
</evidence>
<dbReference type="GO" id="GO:0034551">
    <property type="term" value="P:mitochondrial respiratory chain complex III assembly"/>
    <property type="evidence" value="ECO:0007669"/>
    <property type="project" value="TreeGrafter"/>
</dbReference>
<dbReference type="InterPro" id="IPR037653">
    <property type="entry name" value="Cbp6"/>
</dbReference>
<sequence>MATTAKEVAKRLVSVLESFPKERIEHFASFKEVQAERFAVIAGLPSKSKDLKTSKSNKSIAEIVSSTLNNKSGPNDTFKTDALTSQILEQQLVSAANISQNKYATYYPISSKLLKPKGNPNYYGRLIGDLEKGGKQKEGLFSGMMTVITGKY</sequence>
<name>A0A1B2JFF7_PICPA</name>
<gene>
    <name evidence="1" type="primary">CBP6</name>
    <name evidence="1" type="ORF">ATY40_BA7503884</name>
</gene>
<dbReference type="GO" id="GO:0061671">
    <property type="term" value="C:Cbp3p-Cbp6 complex"/>
    <property type="evidence" value="ECO:0007669"/>
    <property type="project" value="InterPro"/>
</dbReference>
<accession>A0A1B2JFF7</accession>
<proteinExistence type="predicted"/>
<dbReference type="GO" id="GO:0043022">
    <property type="term" value="F:ribosome binding"/>
    <property type="evidence" value="ECO:0007669"/>
    <property type="project" value="InterPro"/>
</dbReference>
<reference evidence="1 2" key="1">
    <citation type="submission" date="2016-02" db="EMBL/GenBank/DDBJ databases">
        <title>Comparative genomic and transcriptomic foundation for Pichia pastoris.</title>
        <authorList>
            <person name="Love K.R."/>
            <person name="Shah K.A."/>
            <person name="Whittaker C.A."/>
            <person name="Wu J."/>
            <person name="Bartlett M.C."/>
            <person name="Ma D."/>
            <person name="Leeson R.L."/>
            <person name="Priest M."/>
            <person name="Young S.K."/>
            <person name="Love J.C."/>
        </authorList>
    </citation>
    <scope>NUCLEOTIDE SEQUENCE [LARGE SCALE GENOMIC DNA]</scope>
    <source>
        <strain evidence="1 2">ATCC 28485</strain>
    </source>
</reference>
<protein>
    <submittedName>
        <fullName evidence="1">BA75_03884T0</fullName>
    </submittedName>
</protein>
<dbReference type="Pfam" id="PF20180">
    <property type="entry name" value="UQCC2_CBP6"/>
    <property type="match status" value="1"/>
</dbReference>
<dbReference type="PANTHER" id="PTHR28250:SF1">
    <property type="entry name" value="CYTOCHROME B PRE-MRNA-PROCESSING PROTEIN 6"/>
    <property type="match status" value="1"/>
</dbReference>
<dbReference type="AlphaFoldDB" id="A0A1B2JFF7"/>
<dbReference type="PANTHER" id="PTHR28250">
    <property type="entry name" value="CYTOCHROME B PRE-MRNA-PROCESSING PROTEIN 6"/>
    <property type="match status" value="1"/>
</dbReference>
<dbReference type="Proteomes" id="UP000094565">
    <property type="component" value="Chromosome 3"/>
</dbReference>
<dbReference type="EMBL" id="CP014586">
    <property type="protein sequence ID" value="ANZ76776.1"/>
    <property type="molecule type" value="Genomic_DNA"/>
</dbReference>
<organism evidence="1 2">
    <name type="scientific">Komagataella pastoris</name>
    <name type="common">Yeast</name>
    <name type="synonym">Pichia pastoris</name>
    <dbReference type="NCBI Taxonomy" id="4922"/>
    <lineage>
        <taxon>Eukaryota</taxon>
        <taxon>Fungi</taxon>
        <taxon>Dikarya</taxon>
        <taxon>Ascomycota</taxon>
        <taxon>Saccharomycotina</taxon>
        <taxon>Pichiomycetes</taxon>
        <taxon>Pichiales</taxon>
        <taxon>Pichiaceae</taxon>
        <taxon>Komagataella</taxon>
    </lineage>
</organism>
<keyword evidence="2" id="KW-1185">Reference proteome</keyword>